<dbReference type="Gene3D" id="3.30.1130.10">
    <property type="match status" value="1"/>
</dbReference>
<feature type="region of interest" description="Disordered" evidence="9">
    <location>
        <begin position="147"/>
        <end position="170"/>
    </location>
</feature>
<dbReference type="AlphaFoldDB" id="A0A0E0DX55"/>
<evidence type="ECO:0000256" key="2">
    <source>
        <dbReference type="ARBA" id="ARBA00005013"/>
    </source>
</evidence>
<feature type="compositionally biased region" description="Pro residues" evidence="9">
    <location>
        <begin position="72"/>
        <end position="84"/>
    </location>
</feature>
<evidence type="ECO:0000256" key="4">
    <source>
        <dbReference type="ARBA" id="ARBA00022909"/>
    </source>
</evidence>
<dbReference type="FunFam" id="3.30.1130.10:FF:000003">
    <property type="entry name" value="7,8-dihydroneopterin aldolase"/>
    <property type="match status" value="1"/>
</dbReference>
<evidence type="ECO:0000256" key="3">
    <source>
        <dbReference type="ARBA" id="ARBA00005708"/>
    </source>
</evidence>
<comment type="pathway">
    <text evidence="2 8">Cofactor biosynthesis; tetrahydrofolate biosynthesis; 2-amino-4-hydroxy-6-hydroxymethyl-7,8-dihydropteridine diphosphate from 7,8-dihydroneopterin triphosphate: step 3/4.</text>
</comment>
<keyword evidence="5 8" id="KW-0456">Lyase</keyword>
<evidence type="ECO:0000256" key="1">
    <source>
        <dbReference type="ARBA" id="ARBA00001353"/>
    </source>
</evidence>
<dbReference type="Proteomes" id="UP000008021">
    <property type="component" value="Chromosome 6"/>
</dbReference>
<evidence type="ECO:0000256" key="8">
    <source>
        <dbReference type="RuleBase" id="RU362079"/>
    </source>
</evidence>
<comment type="function">
    <text evidence="6">Catalyzes the conversion of 7,8-dihydroneopterin into 6-hydroxymethyl-7,8-dihydropterin, a biosynthetic precursor of the vitamin tetrahydrofolate. Can use L-threo-dihydroneopterin and D-erythro-dihydroneopterin as substrates for the formation of 6-hydroxymethyldihydropterin, but it can also catalyze the epimerization of carbon 2' of dihydroneopterin and dihydromonapterin.</text>
</comment>
<evidence type="ECO:0000256" key="9">
    <source>
        <dbReference type="SAM" id="MobiDB-lite"/>
    </source>
</evidence>
<sequence>MWRRASASVAAAEEGWGYGRGRRHPRSEGAAPPRCGCWCSCSSSPAKAPWRSLTSRPASPSVRSSRSSSSTCPPPSPRQSPAPPTDESEREAMAAAVATAAAELTVSKSSALGPPLRRATTSPAAARAGLPLRRAACAKVRRRLAPTTTHGHDNGASPHLPPAAPSVHLPVDSIVHPSPCHAAGERRRCLPWRPAAPVSSLARPPHRAAPSSCCCFPSLPFRLRTIMAERELIDRDKLVLRGLQFHGFHGVKSEEKTLGQKFVVDVDAWMDLSVAGETDSISDTVSYTDIYGIAKDVVEGPSRNLLEAVAHRIASNTLLKFPQISAIRVKVGKPHVAVHGIVDYLGVEILRHRKDVGGDRQELH</sequence>
<dbReference type="GO" id="GO:0005737">
    <property type="term" value="C:cytoplasm"/>
    <property type="evidence" value="ECO:0007669"/>
    <property type="project" value="TreeGrafter"/>
</dbReference>
<organism evidence="11">
    <name type="scientific">Oryza meridionalis</name>
    <dbReference type="NCBI Taxonomy" id="40149"/>
    <lineage>
        <taxon>Eukaryota</taxon>
        <taxon>Viridiplantae</taxon>
        <taxon>Streptophyta</taxon>
        <taxon>Embryophyta</taxon>
        <taxon>Tracheophyta</taxon>
        <taxon>Spermatophyta</taxon>
        <taxon>Magnoliopsida</taxon>
        <taxon>Liliopsida</taxon>
        <taxon>Poales</taxon>
        <taxon>Poaceae</taxon>
        <taxon>BOP clade</taxon>
        <taxon>Oryzoideae</taxon>
        <taxon>Oryzeae</taxon>
        <taxon>Oryzinae</taxon>
        <taxon>Oryza</taxon>
    </lineage>
</organism>
<accession>A0A0E0DX55</accession>
<dbReference type="InterPro" id="IPR006157">
    <property type="entry name" value="FolB_dom"/>
</dbReference>
<dbReference type="EnsemblPlants" id="OMERI06G04200.1">
    <property type="protein sequence ID" value="OMERI06G04200.1"/>
    <property type="gene ID" value="OMERI06G04200"/>
</dbReference>
<keyword evidence="12" id="KW-1185">Reference proteome</keyword>
<reference evidence="11" key="2">
    <citation type="submission" date="2018-05" db="EMBL/GenBank/DDBJ databases">
        <title>OmerRS3 (Oryza meridionalis Reference Sequence Version 3).</title>
        <authorList>
            <person name="Zhang J."/>
            <person name="Kudrna D."/>
            <person name="Lee S."/>
            <person name="Talag J."/>
            <person name="Welchert J."/>
            <person name="Wing R.A."/>
        </authorList>
    </citation>
    <scope>NUCLEOTIDE SEQUENCE [LARGE SCALE GENOMIC DNA]</scope>
    <source>
        <strain evidence="11">cv. OR44</strain>
    </source>
</reference>
<comment type="subunit">
    <text evidence="7">Homooctamer. Forms a hollow cylinder assembled from two ring-shaped tetramers.</text>
</comment>
<dbReference type="Gramene" id="OMERI06G04200.1">
    <property type="protein sequence ID" value="OMERI06G04200.1"/>
    <property type="gene ID" value="OMERI06G04200"/>
</dbReference>
<protein>
    <recommendedName>
        <fullName evidence="8">7,8-dihydroneopterin aldolase</fullName>
        <ecNumber evidence="8">4.1.2.25</ecNumber>
    </recommendedName>
</protein>
<feature type="region of interest" description="Disordered" evidence="9">
    <location>
        <begin position="43"/>
        <end position="94"/>
    </location>
</feature>
<dbReference type="STRING" id="40149.A0A0E0DX55"/>
<dbReference type="PANTHER" id="PTHR42844">
    <property type="entry name" value="DIHYDRONEOPTERIN ALDOLASE 1-RELATED"/>
    <property type="match status" value="1"/>
</dbReference>
<dbReference type="InterPro" id="IPR043133">
    <property type="entry name" value="GTP-CH-I_C/QueF"/>
</dbReference>
<dbReference type="InterPro" id="IPR006156">
    <property type="entry name" value="Dihydroneopterin_aldolase"/>
</dbReference>
<dbReference type="SUPFAM" id="SSF55620">
    <property type="entry name" value="Tetrahydrobiopterin biosynthesis enzymes-like"/>
    <property type="match status" value="1"/>
</dbReference>
<dbReference type="EC" id="4.1.2.25" evidence="8"/>
<dbReference type="NCBIfam" id="TIGR00525">
    <property type="entry name" value="folB"/>
    <property type="match status" value="1"/>
</dbReference>
<dbReference type="SMART" id="SM00905">
    <property type="entry name" value="FolB"/>
    <property type="match status" value="1"/>
</dbReference>
<comment type="similarity">
    <text evidence="3 8">Belongs to the DHNA family.</text>
</comment>
<name>A0A0E0DX55_9ORYZ</name>
<dbReference type="HOGENOM" id="CLU_768112_0_0_1"/>
<dbReference type="PANTHER" id="PTHR42844:SF1">
    <property type="entry name" value="DIHYDRONEOPTERIN ALDOLASE 1-RELATED"/>
    <property type="match status" value="1"/>
</dbReference>
<evidence type="ECO:0000256" key="6">
    <source>
        <dbReference type="ARBA" id="ARBA00055579"/>
    </source>
</evidence>
<dbReference type="UniPathway" id="UPA00077">
    <property type="reaction ID" value="UER00154"/>
</dbReference>
<evidence type="ECO:0000256" key="7">
    <source>
        <dbReference type="ARBA" id="ARBA00063311"/>
    </source>
</evidence>
<evidence type="ECO:0000259" key="10">
    <source>
        <dbReference type="SMART" id="SM00905"/>
    </source>
</evidence>
<evidence type="ECO:0000313" key="12">
    <source>
        <dbReference type="Proteomes" id="UP000008021"/>
    </source>
</evidence>
<evidence type="ECO:0000256" key="5">
    <source>
        <dbReference type="ARBA" id="ARBA00023239"/>
    </source>
</evidence>
<proteinExistence type="inferred from homology"/>
<keyword evidence="4 8" id="KW-0289">Folate biosynthesis</keyword>
<dbReference type="GO" id="GO:0004150">
    <property type="term" value="F:dihydroneopterin aldolase activity"/>
    <property type="evidence" value="ECO:0007669"/>
    <property type="project" value="UniProtKB-UniRule"/>
</dbReference>
<dbReference type="GO" id="GO:0046656">
    <property type="term" value="P:folic acid biosynthetic process"/>
    <property type="evidence" value="ECO:0007669"/>
    <property type="project" value="UniProtKB-UniRule"/>
</dbReference>
<dbReference type="NCBIfam" id="TIGR00526">
    <property type="entry name" value="folB_dom"/>
    <property type="match status" value="1"/>
</dbReference>
<feature type="domain" description="Dihydroneopterin aldolase/epimerase" evidence="10">
    <location>
        <begin position="238"/>
        <end position="351"/>
    </location>
</feature>
<feature type="compositionally biased region" description="Low complexity" evidence="9">
    <location>
        <begin position="55"/>
        <end position="71"/>
    </location>
</feature>
<comment type="function">
    <text evidence="8">Catalyzes the conversion of 7,8-dihydroneopterin to 6-hydroxymethyl-7,8-dihydropterin.</text>
</comment>
<dbReference type="Pfam" id="PF02152">
    <property type="entry name" value="FolB"/>
    <property type="match status" value="1"/>
</dbReference>
<reference evidence="11" key="1">
    <citation type="submission" date="2015-04" db="UniProtKB">
        <authorList>
            <consortium name="EnsemblPlants"/>
        </authorList>
    </citation>
    <scope>IDENTIFICATION</scope>
</reference>
<dbReference type="GO" id="GO:0046654">
    <property type="term" value="P:tetrahydrofolate biosynthetic process"/>
    <property type="evidence" value="ECO:0007669"/>
    <property type="project" value="UniProtKB-UniRule"/>
</dbReference>
<comment type="catalytic activity">
    <reaction evidence="1 8">
        <text>7,8-dihydroneopterin = 6-hydroxymethyl-7,8-dihydropterin + glycolaldehyde</text>
        <dbReference type="Rhea" id="RHEA:10540"/>
        <dbReference type="ChEBI" id="CHEBI:17001"/>
        <dbReference type="ChEBI" id="CHEBI:17071"/>
        <dbReference type="ChEBI" id="CHEBI:44841"/>
        <dbReference type="EC" id="4.1.2.25"/>
    </reaction>
</comment>
<dbReference type="CDD" id="cd00534">
    <property type="entry name" value="DHNA_DHNTPE"/>
    <property type="match status" value="1"/>
</dbReference>
<dbReference type="eggNOG" id="ENOG502RZV8">
    <property type="taxonomic scope" value="Eukaryota"/>
</dbReference>
<evidence type="ECO:0000313" key="11">
    <source>
        <dbReference type="EnsemblPlants" id="OMERI06G04200.1"/>
    </source>
</evidence>